<organism evidence="4 5">
    <name type="scientific">Mucilaginibacter segetis</name>
    <dbReference type="NCBI Taxonomy" id="2793071"/>
    <lineage>
        <taxon>Bacteria</taxon>
        <taxon>Pseudomonadati</taxon>
        <taxon>Bacteroidota</taxon>
        <taxon>Sphingobacteriia</taxon>
        <taxon>Sphingobacteriales</taxon>
        <taxon>Sphingobacteriaceae</taxon>
        <taxon>Mucilaginibacter</taxon>
    </lineage>
</organism>
<evidence type="ECO:0000313" key="5">
    <source>
        <dbReference type="Proteomes" id="UP000613193"/>
    </source>
</evidence>
<reference evidence="4" key="1">
    <citation type="submission" date="2020-12" db="EMBL/GenBank/DDBJ databases">
        <title>Bacterial novel species Mucilaginibacter sp. SD-g isolated from soil.</title>
        <authorList>
            <person name="Jung H.-Y."/>
        </authorList>
    </citation>
    <scope>NUCLEOTIDE SEQUENCE</scope>
    <source>
        <strain evidence="4">SD-g</strain>
    </source>
</reference>
<dbReference type="GO" id="GO:0016301">
    <property type="term" value="F:kinase activity"/>
    <property type="evidence" value="ECO:0007669"/>
    <property type="project" value="UniProtKB-KW"/>
</dbReference>
<dbReference type="InterPro" id="IPR029056">
    <property type="entry name" value="Ribokinase-like"/>
</dbReference>
<evidence type="ECO:0000256" key="1">
    <source>
        <dbReference type="ARBA" id="ARBA00022679"/>
    </source>
</evidence>
<dbReference type="InterPro" id="IPR002173">
    <property type="entry name" value="Carboh/pur_kinase_PfkB_CS"/>
</dbReference>
<gene>
    <name evidence="4" type="ORF">I5M19_02130</name>
</gene>
<dbReference type="EMBL" id="JAEHFW010000001">
    <property type="protein sequence ID" value="MBK0378090.1"/>
    <property type="molecule type" value="Genomic_DNA"/>
</dbReference>
<keyword evidence="2 4" id="KW-0418">Kinase</keyword>
<dbReference type="Pfam" id="PF00294">
    <property type="entry name" value="PfkB"/>
    <property type="match status" value="1"/>
</dbReference>
<dbReference type="Proteomes" id="UP000613193">
    <property type="component" value="Unassembled WGS sequence"/>
</dbReference>
<feature type="domain" description="Carbohydrate kinase PfkB" evidence="3">
    <location>
        <begin position="4"/>
        <end position="279"/>
    </location>
</feature>
<name>A0A934PRH3_9SPHI</name>
<dbReference type="PROSITE" id="PS00584">
    <property type="entry name" value="PFKB_KINASES_2"/>
    <property type="match status" value="1"/>
</dbReference>
<dbReference type="PANTHER" id="PTHR10584">
    <property type="entry name" value="SUGAR KINASE"/>
    <property type="match status" value="1"/>
</dbReference>
<comment type="caution">
    <text evidence="4">The sequence shown here is derived from an EMBL/GenBank/DDBJ whole genome shotgun (WGS) entry which is preliminary data.</text>
</comment>
<sequence>MSLVVIGTVAFDAIETPFGKTDKIVGGAATYASLAASYFYNKVKIVAVVGDDFPQEEIADLNKHHINTEGLQIKKGEKSFFWSGKYHNDMNSRDTLVTELNVLGDFDPIIPESYQDCEYLMLGNLTPQVQQTVINRLKKRPKLIVMDTMNFWMDIAMDDLLETIKMVDVLTINDAEARQLSGEYSLVKAANKILTMGPKYLIIKKGEHGALLFHEDHIFSAPALPLAEVFDPTGAGDTFAGGFIGYMAKVGTVNFNNMKNAIIFGSALASFCVEKFGTEKIRNLSEEEVSARIQQFVRLSAFEI</sequence>
<keyword evidence="5" id="KW-1185">Reference proteome</keyword>
<proteinExistence type="predicted"/>
<evidence type="ECO:0000313" key="4">
    <source>
        <dbReference type="EMBL" id="MBK0378090.1"/>
    </source>
</evidence>
<dbReference type="Gene3D" id="3.40.1190.20">
    <property type="match status" value="1"/>
</dbReference>
<evidence type="ECO:0000259" key="3">
    <source>
        <dbReference type="Pfam" id="PF00294"/>
    </source>
</evidence>
<dbReference type="AlphaFoldDB" id="A0A934PRH3"/>
<dbReference type="PANTHER" id="PTHR10584:SF166">
    <property type="entry name" value="RIBOKINASE"/>
    <property type="match status" value="1"/>
</dbReference>
<evidence type="ECO:0000256" key="2">
    <source>
        <dbReference type="ARBA" id="ARBA00022777"/>
    </source>
</evidence>
<accession>A0A934PRH3</accession>
<dbReference type="InterPro" id="IPR011611">
    <property type="entry name" value="PfkB_dom"/>
</dbReference>
<dbReference type="GO" id="GO:0005829">
    <property type="term" value="C:cytosol"/>
    <property type="evidence" value="ECO:0007669"/>
    <property type="project" value="TreeGrafter"/>
</dbReference>
<protein>
    <submittedName>
        <fullName evidence="4">Sugar kinase</fullName>
    </submittedName>
</protein>
<dbReference type="SUPFAM" id="SSF53613">
    <property type="entry name" value="Ribokinase-like"/>
    <property type="match status" value="1"/>
</dbReference>
<dbReference type="RefSeq" id="WP_200063565.1">
    <property type="nucleotide sequence ID" value="NZ_JAEHFW010000001.1"/>
</dbReference>
<keyword evidence="1" id="KW-0808">Transferase</keyword>